<organism evidence="1 2">
    <name type="scientific">Microbacterium pygmaeum</name>
    <dbReference type="NCBI Taxonomy" id="370764"/>
    <lineage>
        <taxon>Bacteria</taxon>
        <taxon>Bacillati</taxon>
        <taxon>Actinomycetota</taxon>
        <taxon>Actinomycetes</taxon>
        <taxon>Micrococcales</taxon>
        <taxon>Microbacteriaceae</taxon>
        <taxon>Microbacterium</taxon>
    </lineage>
</organism>
<proteinExistence type="predicted"/>
<name>A0A1G8BH87_9MICO</name>
<dbReference type="RefSeq" id="WP_172825633.1">
    <property type="nucleotide sequence ID" value="NZ_LT629692.1"/>
</dbReference>
<dbReference type="AlphaFoldDB" id="A0A1G8BH87"/>
<gene>
    <name evidence="1" type="ORF">SAMN04489810_2812</name>
</gene>
<dbReference type="Proteomes" id="UP000199009">
    <property type="component" value="Chromosome I"/>
</dbReference>
<evidence type="ECO:0000313" key="2">
    <source>
        <dbReference type="Proteomes" id="UP000199009"/>
    </source>
</evidence>
<keyword evidence="2" id="KW-1185">Reference proteome</keyword>
<sequence length="116" mass="12282">MSTPHRHLPPLQVRERSACMCVHGAVCSSFAPGHALHLIQTRLAAATPSDWVDAIVESADPRTGTVVVRSVLGDVRQELWSGAGAAEDLAAGTPVAVHARYHVLAVGARRFNVLAD</sequence>
<accession>A0A1G8BH87</accession>
<reference evidence="1 2" key="1">
    <citation type="submission" date="2016-10" db="EMBL/GenBank/DDBJ databases">
        <authorList>
            <person name="de Groot N.N."/>
        </authorList>
    </citation>
    <scope>NUCLEOTIDE SEQUENCE [LARGE SCALE GENOMIC DNA]</scope>
    <source>
        <strain evidence="1 2">DSM 23142</strain>
    </source>
</reference>
<protein>
    <submittedName>
        <fullName evidence="1">Uncharacterized protein</fullName>
    </submittedName>
</protein>
<evidence type="ECO:0000313" key="1">
    <source>
        <dbReference type="EMBL" id="SDH32587.1"/>
    </source>
</evidence>
<dbReference type="EMBL" id="LT629692">
    <property type="protein sequence ID" value="SDH32587.1"/>
    <property type="molecule type" value="Genomic_DNA"/>
</dbReference>
<dbReference type="STRING" id="370764.SAMN04489810_2812"/>